<evidence type="ECO:0000256" key="5">
    <source>
        <dbReference type="ARBA" id="ARBA00023027"/>
    </source>
</evidence>
<evidence type="ECO:0000256" key="6">
    <source>
        <dbReference type="ARBA" id="ARBA00049258"/>
    </source>
</evidence>
<dbReference type="GO" id="GO:0005737">
    <property type="term" value="C:cytoplasm"/>
    <property type="evidence" value="ECO:0007669"/>
    <property type="project" value="UniProtKB-SubCell"/>
</dbReference>
<dbReference type="InterPro" id="IPR018177">
    <property type="entry name" value="L-lactate_DH_AS"/>
</dbReference>
<keyword evidence="7" id="KW-0963">Cytoplasm</keyword>
<dbReference type="RefSeq" id="WP_057751857.1">
    <property type="nucleotide sequence ID" value="NZ_AZER01000016.1"/>
</dbReference>
<keyword evidence="5 7" id="KW-0520">NAD</keyword>
<dbReference type="Gene3D" id="3.40.50.720">
    <property type="entry name" value="NAD(P)-binding Rossmann-like Domain"/>
    <property type="match status" value="1"/>
</dbReference>
<dbReference type="SUPFAM" id="SSF51735">
    <property type="entry name" value="NAD(P)-binding Rossmann-fold domains"/>
    <property type="match status" value="1"/>
</dbReference>
<dbReference type="InterPro" id="IPR001236">
    <property type="entry name" value="Lactate/malate_DH_N"/>
</dbReference>
<evidence type="ECO:0000256" key="10">
    <source>
        <dbReference type="PIRSR" id="PIRSR000102-3"/>
    </source>
</evidence>
<comment type="subunit">
    <text evidence="7">Homotetramer.</text>
</comment>
<feature type="binding site" evidence="9">
    <location>
        <position position="155"/>
    </location>
    <ligand>
        <name>substrate</name>
    </ligand>
</feature>
<evidence type="ECO:0000259" key="11">
    <source>
        <dbReference type="Pfam" id="PF00056"/>
    </source>
</evidence>
<dbReference type="InterPro" id="IPR022383">
    <property type="entry name" value="Lactate/malate_DH_C"/>
</dbReference>
<evidence type="ECO:0000313" key="13">
    <source>
        <dbReference type="EMBL" id="KRL27430.1"/>
    </source>
</evidence>
<feature type="binding site" evidence="7">
    <location>
        <position position="44"/>
    </location>
    <ligand>
        <name>NAD(+)</name>
        <dbReference type="ChEBI" id="CHEBI:57540"/>
    </ligand>
</feature>
<dbReference type="HAMAP" id="MF_00488">
    <property type="entry name" value="Lactate_dehydrog"/>
    <property type="match status" value="1"/>
</dbReference>
<dbReference type="CDD" id="cd05291">
    <property type="entry name" value="HicDH_like"/>
    <property type="match status" value="1"/>
</dbReference>
<evidence type="ECO:0000256" key="7">
    <source>
        <dbReference type="HAMAP-Rule" id="MF_00488"/>
    </source>
</evidence>
<feature type="binding site" evidence="7 9">
    <location>
        <position position="92"/>
    </location>
    <ligand>
        <name>substrate</name>
    </ligand>
</feature>
<dbReference type="InterPro" id="IPR036291">
    <property type="entry name" value="NAD(P)-bd_dom_sf"/>
</dbReference>
<evidence type="ECO:0000256" key="4">
    <source>
        <dbReference type="ARBA" id="ARBA00023002"/>
    </source>
</evidence>
<dbReference type="PRINTS" id="PR00086">
    <property type="entry name" value="LLDHDRGNASE"/>
</dbReference>
<dbReference type="PATRIC" id="fig|1423746.3.peg.1210"/>
<dbReference type="InterPro" id="IPR001557">
    <property type="entry name" value="L-lactate/malate_DH"/>
</dbReference>
<feature type="binding site" evidence="9">
    <location>
        <position position="124"/>
    </location>
    <ligand>
        <name>substrate</name>
    </ligand>
</feature>
<evidence type="ECO:0000256" key="2">
    <source>
        <dbReference type="ARBA" id="ARBA00006054"/>
    </source>
</evidence>
<dbReference type="Pfam" id="PF02866">
    <property type="entry name" value="Ldh_1_C"/>
    <property type="match status" value="1"/>
</dbReference>
<keyword evidence="4 7" id="KW-0560">Oxidoreductase</keyword>
<dbReference type="EMBL" id="AZER01000016">
    <property type="protein sequence ID" value="KRL27430.1"/>
    <property type="molecule type" value="Genomic_DNA"/>
</dbReference>
<dbReference type="STRING" id="1423746.FD27_GL001190"/>
<dbReference type="NCBIfam" id="TIGR01771">
    <property type="entry name" value="L-LDH-NAD"/>
    <property type="match status" value="1"/>
</dbReference>
<dbReference type="PROSITE" id="PS00064">
    <property type="entry name" value="L_LDH"/>
    <property type="match status" value="1"/>
</dbReference>
<feature type="binding site" evidence="7">
    <location>
        <position position="69"/>
    </location>
    <ligand>
        <name>NAD(+)</name>
        <dbReference type="ChEBI" id="CHEBI:57540"/>
    </ligand>
</feature>
<dbReference type="Gene3D" id="3.90.110.10">
    <property type="entry name" value="Lactate dehydrogenase/glycoside hydrolase, family 4, C-terminal"/>
    <property type="match status" value="1"/>
</dbReference>
<comment type="pathway">
    <text evidence="1 7">Fermentation; pyruvate fermentation to lactate; (S)-lactate from pyruvate: step 1/1.</text>
</comment>
<evidence type="ECO:0000256" key="1">
    <source>
        <dbReference type="ARBA" id="ARBA00004843"/>
    </source>
</evidence>
<comment type="subcellular location">
    <subcellularLocation>
        <location evidence="7">Cytoplasm</location>
    </subcellularLocation>
</comment>
<dbReference type="GO" id="GO:0004459">
    <property type="term" value="F:L-lactate dehydrogenase (NAD+) activity"/>
    <property type="evidence" value="ECO:0007669"/>
    <property type="project" value="UniProtKB-UniRule"/>
</dbReference>
<comment type="similarity">
    <text evidence="2 7">Belongs to the LDH/MDH superfamily. LDH family.</text>
</comment>
<dbReference type="GO" id="GO:0006089">
    <property type="term" value="P:lactate metabolic process"/>
    <property type="evidence" value="ECO:0007669"/>
    <property type="project" value="TreeGrafter"/>
</dbReference>
<feature type="binding site" evidence="7">
    <location>
        <begin position="152"/>
        <end position="155"/>
    </location>
    <ligand>
        <name>substrate</name>
    </ligand>
</feature>
<feature type="binding site" evidence="7">
    <location>
        <position position="229"/>
    </location>
    <ligand>
        <name>substrate</name>
    </ligand>
</feature>
<proteinExistence type="inferred from homology"/>
<dbReference type="Proteomes" id="UP000051445">
    <property type="component" value="Unassembled WGS sequence"/>
</dbReference>
<feature type="active site" description="Proton acceptor" evidence="7 8">
    <location>
        <position position="179"/>
    </location>
</feature>
<dbReference type="InterPro" id="IPR011304">
    <property type="entry name" value="L-lactate_DH"/>
</dbReference>
<comment type="caution">
    <text evidence="13">The sequence shown here is derived from an EMBL/GenBank/DDBJ whole genome shotgun (WGS) entry which is preliminary data.</text>
</comment>
<feature type="domain" description="Lactate/malate dehydrogenase C-terminal" evidence="12">
    <location>
        <begin position="149"/>
        <end position="312"/>
    </location>
</feature>
<dbReference type="InterPro" id="IPR015955">
    <property type="entry name" value="Lactate_DH/Glyco_Ohase_4_C"/>
</dbReference>
<feature type="binding site" evidence="7">
    <location>
        <begin position="83"/>
        <end position="84"/>
    </location>
    <ligand>
        <name>NAD(+)</name>
        <dbReference type="ChEBI" id="CHEBI:57540"/>
    </ligand>
</feature>
<dbReference type="GO" id="GO:0006096">
    <property type="term" value="P:glycolytic process"/>
    <property type="evidence" value="ECO:0007669"/>
    <property type="project" value="UniProtKB-UniRule"/>
</dbReference>
<dbReference type="EC" id="1.1.1.27" evidence="3 7"/>
<dbReference type="SUPFAM" id="SSF56327">
    <property type="entry name" value="LDH C-terminal domain-like"/>
    <property type="match status" value="1"/>
</dbReference>
<dbReference type="OrthoDB" id="9802969at2"/>
<evidence type="ECO:0000259" key="12">
    <source>
        <dbReference type="Pfam" id="PF02866"/>
    </source>
</evidence>
<comment type="caution">
    <text evidence="7">Lacks conserved residue(s) required for the propagation of feature annotation.</text>
</comment>
<dbReference type="PANTHER" id="PTHR43128">
    <property type="entry name" value="L-2-HYDROXYCARBOXYLATE DEHYDROGENASE (NAD(P)(+))"/>
    <property type="match status" value="1"/>
</dbReference>
<feature type="binding site" evidence="7">
    <location>
        <position position="147"/>
    </location>
    <ligand>
        <name>NAD(+)</name>
        <dbReference type="ChEBI" id="CHEBI:57540"/>
    </ligand>
</feature>
<feature type="binding site" evidence="10">
    <location>
        <begin position="13"/>
        <end position="18"/>
    </location>
    <ligand>
        <name>NAD(+)</name>
        <dbReference type="ChEBI" id="CHEBI:57540"/>
    </ligand>
</feature>
<accession>A0A0R1P4W3</accession>
<sequence>MINQYSHKVVLIGDGAVGSAFAYSLLQTTNEVDQLVIVTRNREKAAGDALDLADITPLTSPVEVKAGNYEDAHDADVVVITAGVPRKPGESRLDLIHKNVAILKQIVTKITATGFKGIFVISSNPVDLLTTMTQHFSGFPKDRVIGTGTSLDTLRLRLFLSQRLGLSVNAVDSQVLGEHGDSSFVTFSETMINGRPLDAIKHFTAEERAEIEEQVHRAGAEIIKRKGATFYGVAKCLSAIVSAIIENQNRVLPISAPLDGQYGINDLYLGTPAVINRQGIGQVIEYSLSHEEQLKMQASADQLKAVLEQVKND</sequence>
<evidence type="ECO:0000256" key="9">
    <source>
        <dbReference type="PIRSR" id="PIRSR000102-2"/>
    </source>
</evidence>
<dbReference type="AlphaFoldDB" id="A0A0R1P4W3"/>
<feature type="domain" description="Lactate/malate dehydrogenase N-terminal" evidence="11">
    <location>
        <begin position="8"/>
        <end position="146"/>
    </location>
</feature>
<protein>
    <recommendedName>
        <fullName evidence="3 7">L-lactate dehydrogenase</fullName>
        <shortName evidence="7">L-LDH</shortName>
        <ecNumber evidence="3 7">1.1.1.27</ecNumber>
    </recommendedName>
</protein>
<reference evidence="13 14" key="1">
    <citation type="journal article" date="2015" name="Genome Announc.">
        <title>Expanding the biotechnology potential of lactobacilli through comparative genomics of 213 strains and associated genera.</title>
        <authorList>
            <person name="Sun Z."/>
            <person name="Harris H.M."/>
            <person name="McCann A."/>
            <person name="Guo C."/>
            <person name="Argimon S."/>
            <person name="Zhang W."/>
            <person name="Yang X."/>
            <person name="Jeffery I.B."/>
            <person name="Cooney J.C."/>
            <person name="Kagawa T.F."/>
            <person name="Liu W."/>
            <person name="Song Y."/>
            <person name="Salvetti E."/>
            <person name="Wrobel A."/>
            <person name="Rasinkangas P."/>
            <person name="Parkhill J."/>
            <person name="Rea M.C."/>
            <person name="O'Sullivan O."/>
            <person name="Ritari J."/>
            <person name="Douillard F.P."/>
            <person name="Paul Ross R."/>
            <person name="Yang R."/>
            <person name="Briner A.E."/>
            <person name="Felis G.E."/>
            <person name="de Vos W.M."/>
            <person name="Barrangou R."/>
            <person name="Klaenhammer T.R."/>
            <person name="Caufield P.W."/>
            <person name="Cui Y."/>
            <person name="Zhang H."/>
            <person name="O'Toole P.W."/>
        </authorList>
    </citation>
    <scope>NUCLEOTIDE SEQUENCE [LARGE SCALE GENOMIC DNA]</scope>
    <source>
        <strain evidence="13 14">DSM 13145</strain>
    </source>
</reference>
<feature type="binding site" evidence="7">
    <location>
        <position position="17"/>
    </location>
    <ligand>
        <name>NAD(+)</name>
        <dbReference type="ChEBI" id="CHEBI:57540"/>
    </ligand>
</feature>
<keyword evidence="14" id="KW-1185">Reference proteome</keyword>
<comment type="catalytic activity">
    <reaction evidence="6 7">
        <text>(S)-lactate + NAD(+) = pyruvate + NADH + H(+)</text>
        <dbReference type="Rhea" id="RHEA:23444"/>
        <dbReference type="ChEBI" id="CHEBI:15361"/>
        <dbReference type="ChEBI" id="CHEBI:15378"/>
        <dbReference type="ChEBI" id="CHEBI:16651"/>
        <dbReference type="ChEBI" id="CHEBI:57540"/>
        <dbReference type="ChEBI" id="CHEBI:57945"/>
        <dbReference type="EC" id="1.1.1.27"/>
    </reaction>
</comment>
<evidence type="ECO:0000313" key="14">
    <source>
        <dbReference type="Proteomes" id="UP000051445"/>
    </source>
</evidence>
<dbReference type="Pfam" id="PF00056">
    <property type="entry name" value="Ldh_1_N"/>
    <property type="match status" value="1"/>
</dbReference>
<comment type="function">
    <text evidence="7">Catalyzes the conversion of lactate to pyruvate.</text>
</comment>
<dbReference type="PANTHER" id="PTHR43128:SF16">
    <property type="entry name" value="L-LACTATE DEHYDROGENASE"/>
    <property type="match status" value="1"/>
</dbReference>
<feature type="binding site" evidence="10">
    <location>
        <position position="99"/>
    </location>
    <ligand>
        <name>NAD(+)</name>
        <dbReference type="ChEBI" id="CHEBI:57540"/>
    </ligand>
</feature>
<gene>
    <name evidence="7" type="primary">ldh</name>
    <name evidence="13" type="ORF">FD27_GL001190</name>
</gene>
<dbReference type="NCBIfam" id="NF000824">
    <property type="entry name" value="PRK00066.1"/>
    <property type="match status" value="1"/>
</dbReference>
<name>A0A0R1P4W3_9LACO</name>
<feature type="binding site" evidence="7">
    <location>
        <begin position="124"/>
        <end position="127"/>
    </location>
    <ligand>
        <name>substrate</name>
    </ligand>
</feature>
<feature type="binding site" evidence="9">
    <location>
        <position position="86"/>
    </location>
    <ligand>
        <name>substrate</name>
    </ligand>
</feature>
<organism evidence="13 14">
    <name type="scientific">Limosilactobacillus frumenti DSM 13145</name>
    <dbReference type="NCBI Taxonomy" id="1423746"/>
    <lineage>
        <taxon>Bacteria</taxon>
        <taxon>Bacillati</taxon>
        <taxon>Bacillota</taxon>
        <taxon>Bacilli</taxon>
        <taxon>Lactobacillales</taxon>
        <taxon>Lactobacillaceae</taxon>
        <taxon>Limosilactobacillus</taxon>
    </lineage>
</organism>
<dbReference type="PIRSF" id="PIRSF000102">
    <property type="entry name" value="Lac_mal_DH"/>
    <property type="match status" value="1"/>
</dbReference>
<dbReference type="UniPathway" id="UPA00554">
    <property type="reaction ID" value="UER00611"/>
</dbReference>
<dbReference type="NCBIfam" id="NF004863">
    <property type="entry name" value="PRK06223.1"/>
    <property type="match status" value="1"/>
</dbReference>
<evidence type="ECO:0000256" key="8">
    <source>
        <dbReference type="PIRSR" id="PIRSR000102-1"/>
    </source>
</evidence>
<evidence type="ECO:0000256" key="3">
    <source>
        <dbReference type="ARBA" id="ARBA00012967"/>
    </source>
</evidence>